<proteinExistence type="predicted"/>
<dbReference type="EMBL" id="CAJVQB010008522">
    <property type="protein sequence ID" value="CAG8719927.1"/>
    <property type="molecule type" value="Genomic_DNA"/>
</dbReference>
<sequence>MNSKTLQSLLVLPILQETCLDALRWKLGLRISIVQPEISTKILYNLQEQTLNDQLWEELEKLASFLIPFVQLICLFESGESLLSRVHYEWQIVRESVNNFKMRALDLVDKRLNLHFTPQ</sequence>
<dbReference type="Proteomes" id="UP000789901">
    <property type="component" value="Unassembled WGS sequence"/>
</dbReference>
<keyword evidence="2" id="KW-1185">Reference proteome</keyword>
<organism evidence="1 2">
    <name type="scientific">Gigaspora margarita</name>
    <dbReference type="NCBI Taxonomy" id="4874"/>
    <lineage>
        <taxon>Eukaryota</taxon>
        <taxon>Fungi</taxon>
        <taxon>Fungi incertae sedis</taxon>
        <taxon>Mucoromycota</taxon>
        <taxon>Glomeromycotina</taxon>
        <taxon>Glomeromycetes</taxon>
        <taxon>Diversisporales</taxon>
        <taxon>Gigasporaceae</taxon>
        <taxon>Gigaspora</taxon>
    </lineage>
</organism>
<comment type="caution">
    <text evidence="1">The sequence shown here is derived from an EMBL/GenBank/DDBJ whole genome shotgun (WGS) entry which is preliminary data.</text>
</comment>
<gene>
    <name evidence="1" type="ORF">GMARGA_LOCUS13430</name>
</gene>
<protein>
    <submittedName>
        <fullName evidence="1">19191_t:CDS:1</fullName>
    </submittedName>
</protein>
<accession>A0ABN7V4A0</accession>
<name>A0ABN7V4A0_GIGMA</name>
<evidence type="ECO:0000313" key="2">
    <source>
        <dbReference type="Proteomes" id="UP000789901"/>
    </source>
</evidence>
<evidence type="ECO:0000313" key="1">
    <source>
        <dbReference type="EMBL" id="CAG8719927.1"/>
    </source>
</evidence>
<reference evidence="1 2" key="1">
    <citation type="submission" date="2021-06" db="EMBL/GenBank/DDBJ databases">
        <authorList>
            <person name="Kallberg Y."/>
            <person name="Tangrot J."/>
            <person name="Rosling A."/>
        </authorList>
    </citation>
    <scope>NUCLEOTIDE SEQUENCE [LARGE SCALE GENOMIC DNA]</scope>
    <source>
        <strain evidence="1 2">120-4 pot B 10/14</strain>
    </source>
</reference>